<sequence>MPYSLDRKSYTAPPPKVQPTSPALAHSQLTPTNTATSYYPASISASLGTSLESPHPIPSPPEKPPFIYPTNVSMVTTPSLVSHSRGKGNMKWIEDEDDIPLAKLKKSRHEDSAFIESLSPLEIAAYSFTQLQHATTSTGPVQDFMVQPLQRFQGRLLGFLPQPVVFAPEVATILDQVEPPSTVSTGISSPSADSVAVYYGTPRRFFRSIRGHRRASSAVVVSQSTSSVASLSQVNPENQEECLERPPPSPCMKFLAWNCRGLSSASAIRSLRDKIRNHSPDVIFCLKLKCILHWLL</sequence>
<evidence type="ECO:0008006" key="4">
    <source>
        <dbReference type="Google" id="ProtNLM"/>
    </source>
</evidence>
<reference evidence="2 3" key="1">
    <citation type="submission" date="2019-06" db="EMBL/GenBank/DDBJ databases">
        <title>A chromosomal-level reference genome of Carpinus fangiana (Coryloideae, Betulaceae).</title>
        <authorList>
            <person name="Yang X."/>
            <person name="Wang Z."/>
            <person name="Zhang L."/>
            <person name="Hao G."/>
            <person name="Liu J."/>
            <person name="Yang Y."/>
        </authorList>
    </citation>
    <scope>NUCLEOTIDE SEQUENCE [LARGE SCALE GENOMIC DNA]</scope>
    <source>
        <strain evidence="2">Cfa_2016G</strain>
        <tissue evidence="2">Leaf</tissue>
    </source>
</reference>
<dbReference type="EMBL" id="CM017328">
    <property type="protein sequence ID" value="KAE8124198.1"/>
    <property type="molecule type" value="Genomic_DNA"/>
</dbReference>
<proteinExistence type="predicted"/>
<evidence type="ECO:0000313" key="3">
    <source>
        <dbReference type="Proteomes" id="UP000327013"/>
    </source>
</evidence>
<dbReference type="OrthoDB" id="1001388at2759"/>
<evidence type="ECO:0000256" key="1">
    <source>
        <dbReference type="SAM" id="MobiDB-lite"/>
    </source>
</evidence>
<organism evidence="2 3">
    <name type="scientific">Carpinus fangiana</name>
    <dbReference type="NCBI Taxonomy" id="176857"/>
    <lineage>
        <taxon>Eukaryota</taxon>
        <taxon>Viridiplantae</taxon>
        <taxon>Streptophyta</taxon>
        <taxon>Embryophyta</taxon>
        <taxon>Tracheophyta</taxon>
        <taxon>Spermatophyta</taxon>
        <taxon>Magnoliopsida</taxon>
        <taxon>eudicotyledons</taxon>
        <taxon>Gunneridae</taxon>
        <taxon>Pentapetalae</taxon>
        <taxon>rosids</taxon>
        <taxon>fabids</taxon>
        <taxon>Fagales</taxon>
        <taxon>Betulaceae</taxon>
        <taxon>Carpinus</taxon>
    </lineage>
</organism>
<feature type="region of interest" description="Disordered" evidence="1">
    <location>
        <begin position="1"/>
        <end position="29"/>
    </location>
</feature>
<keyword evidence="3" id="KW-1185">Reference proteome</keyword>
<gene>
    <name evidence="2" type="ORF">FH972_019104</name>
</gene>
<accession>A0A5N6RP92</accession>
<dbReference type="AlphaFoldDB" id="A0A5N6RP92"/>
<dbReference type="Proteomes" id="UP000327013">
    <property type="component" value="Chromosome 8"/>
</dbReference>
<name>A0A5N6RP92_9ROSI</name>
<protein>
    <recommendedName>
        <fullName evidence="4">Endonuclease/exonuclease/phosphatase domain-containing protein</fullName>
    </recommendedName>
</protein>
<evidence type="ECO:0000313" key="2">
    <source>
        <dbReference type="EMBL" id="KAE8124198.1"/>
    </source>
</evidence>